<keyword evidence="9" id="KW-0812">Transmembrane</keyword>
<evidence type="ECO:0000256" key="2">
    <source>
        <dbReference type="ARBA" id="ARBA00022670"/>
    </source>
</evidence>
<feature type="region of interest" description="Disordered" evidence="8">
    <location>
        <begin position="188"/>
        <end position="209"/>
    </location>
</feature>
<dbReference type="InterPro" id="IPR023828">
    <property type="entry name" value="Peptidase_S8_Ser-AS"/>
</dbReference>
<keyword evidence="6" id="KW-0106">Calcium</keyword>
<evidence type="ECO:0000256" key="9">
    <source>
        <dbReference type="SAM" id="Phobius"/>
    </source>
</evidence>
<dbReference type="OrthoDB" id="3846088at2"/>
<keyword evidence="2" id="KW-0645">Protease</keyword>
<organism evidence="11 12">
    <name type="scientific">Streptacidiphilus jiangxiensis</name>
    <dbReference type="NCBI Taxonomy" id="235985"/>
    <lineage>
        <taxon>Bacteria</taxon>
        <taxon>Bacillati</taxon>
        <taxon>Actinomycetota</taxon>
        <taxon>Actinomycetes</taxon>
        <taxon>Kitasatosporales</taxon>
        <taxon>Streptomycetaceae</taxon>
        <taxon>Streptacidiphilus</taxon>
    </lineage>
</organism>
<reference evidence="12" key="1">
    <citation type="submission" date="2016-10" db="EMBL/GenBank/DDBJ databases">
        <authorList>
            <person name="Varghese N."/>
        </authorList>
    </citation>
    <scope>NUCLEOTIDE SEQUENCE [LARGE SCALE GENOMIC DNA]</scope>
    <source>
        <strain evidence="12">DSM 45096 / BCRC 16803 / CGMCC 4.1857 / CIP 109030 / JCM 12277 / KCTC 19219 / NBRC 100920 / 33214</strain>
    </source>
</reference>
<protein>
    <submittedName>
        <fullName evidence="11">Pro-kumamolisin, activation domain</fullName>
    </submittedName>
</protein>
<dbReference type="SMART" id="SM00944">
    <property type="entry name" value="Pro-kuma_activ"/>
    <property type="match status" value="1"/>
</dbReference>
<dbReference type="GO" id="GO:0046872">
    <property type="term" value="F:metal ion binding"/>
    <property type="evidence" value="ECO:0007669"/>
    <property type="project" value="UniProtKB-KW"/>
</dbReference>
<dbReference type="GO" id="GO:0008240">
    <property type="term" value="F:tripeptidyl-peptidase activity"/>
    <property type="evidence" value="ECO:0007669"/>
    <property type="project" value="TreeGrafter"/>
</dbReference>
<dbReference type="eggNOG" id="COG4934">
    <property type="taxonomic scope" value="Bacteria"/>
</dbReference>
<keyword evidence="7" id="KW-0865">Zymogen</keyword>
<keyword evidence="3" id="KW-0479">Metal-binding</keyword>
<dbReference type="GO" id="GO:0004252">
    <property type="term" value="F:serine-type endopeptidase activity"/>
    <property type="evidence" value="ECO:0007669"/>
    <property type="project" value="InterPro"/>
</dbReference>
<dbReference type="PANTHER" id="PTHR14218:SF15">
    <property type="entry name" value="TRIPEPTIDYL-PEPTIDASE 1"/>
    <property type="match status" value="1"/>
</dbReference>
<keyword evidence="12" id="KW-1185">Reference proteome</keyword>
<dbReference type="Pfam" id="PF09286">
    <property type="entry name" value="Pro-kuma_activ"/>
    <property type="match status" value="1"/>
</dbReference>
<evidence type="ECO:0000313" key="12">
    <source>
        <dbReference type="Proteomes" id="UP000183015"/>
    </source>
</evidence>
<dbReference type="SUPFAM" id="SSF52743">
    <property type="entry name" value="Subtilisin-like"/>
    <property type="match status" value="1"/>
</dbReference>
<dbReference type="Gene3D" id="3.40.50.200">
    <property type="entry name" value="Peptidase S8/S53 domain"/>
    <property type="match status" value="1"/>
</dbReference>
<evidence type="ECO:0000256" key="7">
    <source>
        <dbReference type="ARBA" id="ARBA00023145"/>
    </source>
</evidence>
<keyword evidence="9" id="KW-0472">Membrane</keyword>
<dbReference type="PROSITE" id="PS00138">
    <property type="entry name" value="SUBTILASE_SER"/>
    <property type="match status" value="1"/>
</dbReference>
<evidence type="ECO:0000256" key="5">
    <source>
        <dbReference type="ARBA" id="ARBA00022825"/>
    </source>
</evidence>
<evidence type="ECO:0000313" key="11">
    <source>
        <dbReference type="EMBL" id="SEM75576.1"/>
    </source>
</evidence>
<dbReference type="EMBL" id="FOAZ01000053">
    <property type="protein sequence ID" value="SEM75576.1"/>
    <property type="molecule type" value="Genomic_DNA"/>
</dbReference>
<dbReference type="CDD" id="cd04056">
    <property type="entry name" value="Peptidases_S53"/>
    <property type="match status" value="1"/>
</dbReference>
<feature type="compositionally biased region" description="Pro residues" evidence="8">
    <location>
        <begin position="1"/>
        <end position="126"/>
    </location>
</feature>
<accession>A0A1H8AYK0</accession>
<evidence type="ECO:0000259" key="10">
    <source>
        <dbReference type="PROSITE" id="PS51695"/>
    </source>
</evidence>
<dbReference type="STRING" id="235985.SAMN05414137_15311"/>
<gene>
    <name evidence="11" type="ORF">SAMN05414137_15311</name>
</gene>
<feature type="compositionally biased region" description="Gly residues" evidence="8">
    <location>
        <begin position="127"/>
        <end position="158"/>
    </location>
</feature>
<dbReference type="AlphaFoldDB" id="A0A1H8AYK0"/>
<dbReference type="PROSITE" id="PS51695">
    <property type="entry name" value="SEDOLISIN"/>
    <property type="match status" value="1"/>
</dbReference>
<comment type="cofactor">
    <cofactor evidence="1">
        <name>Ca(2+)</name>
        <dbReference type="ChEBI" id="CHEBI:29108"/>
    </cofactor>
</comment>
<evidence type="ECO:0000256" key="1">
    <source>
        <dbReference type="ARBA" id="ARBA00001913"/>
    </source>
</evidence>
<dbReference type="GO" id="GO:0006508">
    <property type="term" value="P:proteolysis"/>
    <property type="evidence" value="ECO:0007669"/>
    <property type="project" value="UniProtKB-KW"/>
</dbReference>
<dbReference type="InterPro" id="IPR050819">
    <property type="entry name" value="Tripeptidyl-peptidase_I"/>
</dbReference>
<feature type="transmembrane region" description="Helical" evidence="9">
    <location>
        <begin position="168"/>
        <end position="189"/>
    </location>
</feature>
<keyword evidence="4" id="KW-0378">Hydrolase</keyword>
<name>A0A1H8AYK0_STRJI</name>
<dbReference type="InterPro" id="IPR030400">
    <property type="entry name" value="Sedolisin_dom"/>
</dbReference>
<dbReference type="SUPFAM" id="SSF54897">
    <property type="entry name" value="Protease propeptides/inhibitors"/>
    <property type="match status" value="1"/>
</dbReference>
<dbReference type="PANTHER" id="PTHR14218">
    <property type="entry name" value="PROTEASE S8 TRIPEPTIDYL PEPTIDASE I CLN2"/>
    <property type="match status" value="1"/>
</dbReference>
<keyword evidence="5" id="KW-0720">Serine protease</keyword>
<evidence type="ECO:0000256" key="6">
    <source>
        <dbReference type="ARBA" id="ARBA00022837"/>
    </source>
</evidence>
<feature type="compositionally biased region" description="Polar residues" evidence="8">
    <location>
        <begin position="188"/>
        <end position="203"/>
    </location>
</feature>
<feature type="domain" description="Peptidase S53" evidence="10">
    <location>
        <begin position="402"/>
        <end position="820"/>
    </location>
</feature>
<sequence>MSYPPYGPNPQQPPRGYPPQPAGPQPPYGAPQPPQGPNPYGPPQPGRQYPPQPGRPQPQPGPQYPPRPPQPGPQYPPQGPGPYGPPQPGPRPPQGPPQPPQGPNPYGPPQGPPPQQQPPYGPPGGPGRPGGFGGPGGPGGPSGPLGGSGGSGGSGGGTPRRSGRGKMIGAIAVVLAVTVTVVVVVTHGGSSKNGKTSSDSASGGTMAAPANGHSWTPPAWANPANDIGPANPKTVVTGQVWFAKAKPQNMAQYAQEVGTPGDPNYHKFLTSDAFSSTFSTGQGAGQAVTAWVQQDGMKIVNQDSESITVSTTIAKVEDALKVQIHRYKHDGRVDIAPTTQPQYPANVGDYVSAVTGLTTSSPVGRASMWVGADNPLCSRYYGQRPSGLPAGPDGASSQLLCGYTAQQLRTAYGATASGMTGQGVTIAVVDAYASPTIVADVNRWSREMGLPELKQGQFKQYVPQFYDPAKTSASDAAGWWGEETLDIEAVHAMAPDAKIVYYGSPSTDTADFYQSFQKIISGQTADIVSNSWSGPELGTDQSAVAAGQQIYQQGAVEGINFNFSTGDNGDFTVGDKQKMPNPSVGYPASDPWVTGVGGTSLGTDASGAYKWETGWGSMDYPGNGNGWSAQGQFDGAGGGGVSVMFQQPPYQVGVVPDALAKPDGQSHRVLPDVSMDADLYTGMDVGMTVGNAVARPSADGGVTYALAGGSWKDEPVGGTSLACPLFSGMEALAVQSGGSPLGFANPVLYKQYNSSSFHDVMPNPAALGGHEPSFAFDTNQGPILVREDQNTSLKTTQGFDDITGIGSPAQAFITWFKDHPNGQ</sequence>
<dbReference type="InterPro" id="IPR036852">
    <property type="entry name" value="Peptidase_S8/S53_dom_sf"/>
</dbReference>
<feature type="region of interest" description="Disordered" evidence="8">
    <location>
        <begin position="1"/>
        <end position="163"/>
    </location>
</feature>
<dbReference type="CDD" id="cd11377">
    <property type="entry name" value="Pro-peptidase_S53"/>
    <property type="match status" value="1"/>
</dbReference>
<evidence type="ECO:0000256" key="8">
    <source>
        <dbReference type="SAM" id="MobiDB-lite"/>
    </source>
</evidence>
<evidence type="ECO:0000256" key="3">
    <source>
        <dbReference type="ARBA" id="ARBA00022723"/>
    </source>
</evidence>
<dbReference type="Proteomes" id="UP000183015">
    <property type="component" value="Unassembled WGS sequence"/>
</dbReference>
<evidence type="ECO:0000256" key="4">
    <source>
        <dbReference type="ARBA" id="ARBA00022801"/>
    </source>
</evidence>
<dbReference type="InterPro" id="IPR015366">
    <property type="entry name" value="S53_propep"/>
</dbReference>
<keyword evidence="9" id="KW-1133">Transmembrane helix</keyword>
<proteinExistence type="predicted"/>